<feature type="domain" description="Protein kinase" evidence="6">
    <location>
        <begin position="8"/>
        <end position="271"/>
    </location>
</feature>
<dbReference type="EMBL" id="AP027080">
    <property type="protein sequence ID" value="BDU74502.1"/>
    <property type="molecule type" value="Genomic_DNA"/>
</dbReference>
<dbReference type="PANTHER" id="PTHR43289">
    <property type="entry name" value="MITOGEN-ACTIVATED PROTEIN KINASE KINASE KINASE 20-RELATED"/>
    <property type="match status" value="1"/>
</dbReference>
<dbReference type="PROSITE" id="PS00107">
    <property type="entry name" value="PROTEIN_KINASE_ATP"/>
    <property type="match status" value="1"/>
</dbReference>
<evidence type="ECO:0000256" key="3">
    <source>
        <dbReference type="ARBA" id="ARBA00022777"/>
    </source>
</evidence>
<gene>
    <name evidence="7" type="ORF">METEAL_36760</name>
</gene>
<dbReference type="GO" id="GO:0004674">
    <property type="term" value="F:protein serine/threonine kinase activity"/>
    <property type="evidence" value="ECO:0007669"/>
    <property type="project" value="TreeGrafter"/>
</dbReference>
<dbReference type="Gene3D" id="1.10.510.10">
    <property type="entry name" value="Transferase(Phosphotransferase) domain 1"/>
    <property type="match status" value="1"/>
</dbReference>
<evidence type="ECO:0000256" key="2">
    <source>
        <dbReference type="ARBA" id="ARBA00022741"/>
    </source>
</evidence>
<evidence type="ECO:0000313" key="7">
    <source>
        <dbReference type="EMBL" id="BDU74502.1"/>
    </source>
</evidence>
<name>A0AA48GN75_9BACT</name>
<dbReference type="Pfam" id="PF13229">
    <property type="entry name" value="Beta_helix"/>
    <property type="match status" value="1"/>
</dbReference>
<dbReference type="SUPFAM" id="SSF51126">
    <property type="entry name" value="Pectin lyase-like"/>
    <property type="match status" value="1"/>
</dbReference>
<keyword evidence="2 5" id="KW-0547">Nucleotide-binding</keyword>
<dbReference type="Gene3D" id="3.30.200.20">
    <property type="entry name" value="Phosphorylase Kinase, domain 1"/>
    <property type="match status" value="1"/>
</dbReference>
<keyword evidence="4 5" id="KW-0067">ATP-binding</keyword>
<accession>A0AA48GN75</accession>
<dbReference type="KEGG" id="msil:METEAL_36760"/>
<organism evidence="7 8">
    <name type="scientific">Mesoterricola silvestris</name>
    <dbReference type="NCBI Taxonomy" id="2927979"/>
    <lineage>
        <taxon>Bacteria</taxon>
        <taxon>Pseudomonadati</taxon>
        <taxon>Acidobacteriota</taxon>
        <taxon>Holophagae</taxon>
        <taxon>Holophagales</taxon>
        <taxon>Holophagaceae</taxon>
        <taxon>Mesoterricola</taxon>
    </lineage>
</organism>
<evidence type="ECO:0000256" key="5">
    <source>
        <dbReference type="PROSITE-ProRule" id="PRU10141"/>
    </source>
</evidence>
<dbReference type="PANTHER" id="PTHR43289:SF6">
    <property type="entry name" value="SERINE_THREONINE-PROTEIN KINASE NEKL-3"/>
    <property type="match status" value="1"/>
</dbReference>
<dbReference type="InterPro" id="IPR000719">
    <property type="entry name" value="Prot_kinase_dom"/>
</dbReference>
<dbReference type="PROSITE" id="PS00108">
    <property type="entry name" value="PROTEIN_KINASE_ST"/>
    <property type="match status" value="1"/>
</dbReference>
<dbReference type="PROSITE" id="PS50011">
    <property type="entry name" value="PROTEIN_KINASE_DOM"/>
    <property type="match status" value="1"/>
</dbReference>
<reference evidence="8" key="1">
    <citation type="journal article" date="2023" name="Int. J. Syst. Evol. Microbiol.">
        <title>Mesoterricola silvestris gen. nov., sp. nov., Mesoterricola sediminis sp. nov., Geothrix oryzae sp. nov., Geothrix edaphica sp. nov., Geothrix rubra sp. nov., and Geothrix limicola sp. nov., six novel members of Acidobacteriota isolated from soils.</title>
        <authorList>
            <person name="Itoh H."/>
            <person name="Sugisawa Y."/>
            <person name="Mise K."/>
            <person name="Xu Z."/>
            <person name="Kuniyasu M."/>
            <person name="Ushijima N."/>
            <person name="Kawano K."/>
            <person name="Kobayashi E."/>
            <person name="Shiratori Y."/>
            <person name="Masuda Y."/>
            <person name="Senoo K."/>
        </authorList>
    </citation>
    <scope>NUCLEOTIDE SEQUENCE [LARGE SCALE GENOMIC DNA]</scope>
    <source>
        <strain evidence="8">W79</strain>
    </source>
</reference>
<dbReference type="InterPro" id="IPR011050">
    <property type="entry name" value="Pectin_lyase_fold/virulence"/>
</dbReference>
<dbReference type="InterPro" id="IPR039448">
    <property type="entry name" value="Beta_helix"/>
</dbReference>
<sequence>MIKTIGKFEIVRLLGRGNMGEVYLGRDPVLDRPVAVKTIRPGTAFEGEGQARFEREARAMAALNHPNIITIYDFGMVEELCYLAMEFHEGDDLATLIQRGAPSRAELLEALAQACDGLGFAHARGIVHRDFKPANILVGGKGKRPVAKLLDFGVASVDRSSLTEQGTWMGTVSYMAPEYLESGKAGPAADIFAAGVIIFEILSGGDRPFTGEGPTAILNAILHKPPRELAPDHLAGIPGAVVDVMKKALSKDPAQRHATAEDLASDLRRALAAPLEAPLPPQRIVVGKGGGATCLSIRVALRQARSGAVIEILPGVYREAVVVDKELTLQGSGDASLIVVESAGGPCLTVDAPRCEVRGLTLRGGGPGPAADLRSGHTTLEAALVTSPPGLGLRLHAGAQATGVDCVFEDHAGGSVELGPRTTSRFVGCEFIRSGSAGVLALEGARVTLEYCKVSDHAAAGVHAAEGALVELTGCRITGNAGLGLCAVDGGRVVLKDCEVSGNGQPGLLLHRGGAAQLSSTRVVDGASMGIACHLEAALAMDHCLVRGNAPGGLLLAAGSLEPVLGEGNTIEDAILR</sequence>
<dbReference type="Pfam" id="PF00069">
    <property type="entry name" value="Pkinase"/>
    <property type="match status" value="1"/>
</dbReference>
<proteinExistence type="predicted"/>
<evidence type="ECO:0000259" key="6">
    <source>
        <dbReference type="PROSITE" id="PS50011"/>
    </source>
</evidence>
<dbReference type="SUPFAM" id="SSF56112">
    <property type="entry name" value="Protein kinase-like (PK-like)"/>
    <property type="match status" value="1"/>
</dbReference>
<dbReference type="InterPro" id="IPR011009">
    <property type="entry name" value="Kinase-like_dom_sf"/>
</dbReference>
<protein>
    <recommendedName>
        <fullName evidence="6">Protein kinase domain-containing protein</fullName>
    </recommendedName>
</protein>
<dbReference type="GO" id="GO:0005524">
    <property type="term" value="F:ATP binding"/>
    <property type="evidence" value="ECO:0007669"/>
    <property type="project" value="UniProtKB-UniRule"/>
</dbReference>
<dbReference type="Gene3D" id="2.160.20.10">
    <property type="entry name" value="Single-stranded right-handed beta-helix, Pectin lyase-like"/>
    <property type="match status" value="1"/>
</dbReference>
<dbReference type="RefSeq" id="WP_316413178.1">
    <property type="nucleotide sequence ID" value="NZ_AP027080.1"/>
</dbReference>
<dbReference type="AlphaFoldDB" id="A0AA48GN75"/>
<evidence type="ECO:0000313" key="8">
    <source>
        <dbReference type="Proteomes" id="UP001238179"/>
    </source>
</evidence>
<dbReference type="CDD" id="cd14014">
    <property type="entry name" value="STKc_PknB_like"/>
    <property type="match status" value="1"/>
</dbReference>
<feature type="binding site" evidence="5">
    <location>
        <position position="37"/>
    </location>
    <ligand>
        <name>ATP</name>
        <dbReference type="ChEBI" id="CHEBI:30616"/>
    </ligand>
</feature>
<keyword evidence="1" id="KW-0808">Transferase</keyword>
<dbReference type="InterPro" id="IPR008271">
    <property type="entry name" value="Ser/Thr_kinase_AS"/>
</dbReference>
<dbReference type="InterPro" id="IPR012334">
    <property type="entry name" value="Pectin_lyas_fold"/>
</dbReference>
<evidence type="ECO:0000256" key="4">
    <source>
        <dbReference type="ARBA" id="ARBA00022840"/>
    </source>
</evidence>
<keyword evidence="8" id="KW-1185">Reference proteome</keyword>
<dbReference type="Proteomes" id="UP001238179">
    <property type="component" value="Chromosome"/>
</dbReference>
<evidence type="ECO:0000256" key="1">
    <source>
        <dbReference type="ARBA" id="ARBA00022679"/>
    </source>
</evidence>
<keyword evidence="3" id="KW-0418">Kinase</keyword>
<dbReference type="InterPro" id="IPR017441">
    <property type="entry name" value="Protein_kinase_ATP_BS"/>
</dbReference>